<feature type="compositionally biased region" description="Polar residues" evidence="1">
    <location>
        <begin position="188"/>
        <end position="199"/>
    </location>
</feature>
<feature type="compositionally biased region" description="Low complexity" evidence="1">
    <location>
        <begin position="235"/>
        <end position="253"/>
    </location>
</feature>
<dbReference type="Pfam" id="PF14570">
    <property type="entry name" value="zf-RING_4"/>
    <property type="match status" value="1"/>
</dbReference>
<dbReference type="InterPro" id="IPR012677">
    <property type="entry name" value="Nucleotide-bd_a/b_plait_sf"/>
</dbReference>
<feature type="compositionally biased region" description="Polar residues" evidence="1">
    <location>
        <begin position="216"/>
        <end position="226"/>
    </location>
</feature>
<feature type="region of interest" description="Disordered" evidence="1">
    <location>
        <begin position="344"/>
        <end position="418"/>
    </location>
</feature>
<feature type="compositionally biased region" description="Basic and acidic residues" evidence="1">
    <location>
        <begin position="275"/>
        <end position="284"/>
    </location>
</feature>
<dbReference type="PANTHER" id="PTHR12603">
    <property type="entry name" value="CCR4-NOT TRANSCRIPTION COMPLEX RELATED"/>
    <property type="match status" value="1"/>
</dbReference>
<evidence type="ECO:0000313" key="2">
    <source>
        <dbReference type="EMBL" id="CAI4220243.1"/>
    </source>
</evidence>
<reference evidence="2" key="1">
    <citation type="submission" date="2022-11" db="EMBL/GenBank/DDBJ databases">
        <authorList>
            <person name="Scott C."/>
            <person name="Bruce N."/>
        </authorList>
    </citation>
    <scope>NUCLEOTIDE SEQUENCE</scope>
</reference>
<feature type="compositionally biased region" description="Basic and acidic residues" evidence="1">
    <location>
        <begin position="137"/>
        <end position="148"/>
    </location>
</feature>
<dbReference type="GO" id="GO:0030014">
    <property type="term" value="C:CCR4-NOT complex"/>
    <property type="evidence" value="ECO:0007669"/>
    <property type="project" value="InterPro"/>
</dbReference>
<dbReference type="InterPro" id="IPR039780">
    <property type="entry name" value="Mot2"/>
</dbReference>
<keyword evidence="3" id="KW-1185">Reference proteome</keyword>
<dbReference type="Gene3D" id="3.30.70.330">
    <property type="match status" value="1"/>
</dbReference>
<dbReference type="Proteomes" id="UP000838763">
    <property type="component" value="Unassembled WGS sequence"/>
</dbReference>
<feature type="compositionally biased region" description="Basic and acidic residues" evidence="1">
    <location>
        <begin position="69"/>
        <end position="87"/>
    </location>
</feature>
<dbReference type="GO" id="GO:0016567">
    <property type="term" value="P:protein ubiquitination"/>
    <property type="evidence" value="ECO:0007669"/>
    <property type="project" value="TreeGrafter"/>
</dbReference>
<accession>A0A9P1MGV6</accession>
<feature type="region of interest" description="Disordered" evidence="1">
    <location>
        <begin position="1"/>
        <end position="24"/>
    </location>
</feature>
<feature type="region of interest" description="Disordered" evidence="1">
    <location>
        <begin position="188"/>
        <end position="301"/>
    </location>
</feature>
<name>A0A9P1MGV6_9PEZI</name>
<gene>
    <name evidence="2" type="ORF">PPNO1_LOCUS9783</name>
</gene>
<dbReference type="InterPro" id="IPR013083">
    <property type="entry name" value="Znf_RING/FYVE/PHD"/>
</dbReference>
<dbReference type="AlphaFoldDB" id="A0A9P1MGV6"/>
<comment type="caution">
    <text evidence="2">The sequence shown here is derived from an EMBL/GenBank/DDBJ whole genome shotgun (WGS) entry which is preliminary data.</text>
</comment>
<feature type="compositionally biased region" description="Basic and acidic residues" evidence="1">
    <location>
        <begin position="344"/>
        <end position="354"/>
    </location>
</feature>
<evidence type="ECO:0000256" key="1">
    <source>
        <dbReference type="SAM" id="MobiDB-lite"/>
    </source>
</evidence>
<protein>
    <submittedName>
        <fullName evidence="2">Uncharacterized protein</fullName>
    </submittedName>
</protein>
<sequence>MAPQDTFIDDEDDSCHTPPNKPLISNIVQPKQPLCIEEFDLSDRNFRPCPCGYQEAEFRANITKNQRKRAQEQRQKEAQKREAEKENRKNLVGVRVVQKNLVYVTGLTPTVREDELTKTLRKPEFFGQYGNIQKSRYRTEKVERDRILRSASTSPLKSQKRQIAASGQLTDPRTESALYELNLYQTHHIPSTTSQSSGRPASKDGSEENGTDGSALPSSANWARNPQRSRRGSHATSGAAPSPAISASLPATTEEAVIDSPAPEPAKPVPAQQVKESKASKEPEAPPTAQSATTKPGSIPEDVLKNIIKKLYSWQLPNITAEISQSVELYPPLFDIRGGEKRRAMREEEARLGGEQEETVETQEPSEEGEPEAGGSLALGGEPEEREPVREGQGYDLRRGGVQPPFNVRAPMEYSVQP</sequence>
<dbReference type="EMBL" id="CALLCH030000021">
    <property type="protein sequence ID" value="CAI4220243.1"/>
    <property type="molecule type" value="Genomic_DNA"/>
</dbReference>
<dbReference type="GO" id="GO:0004842">
    <property type="term" value="F:ubiquitin-protein transferase activity"/>
    <property type="evidence" value="ECO:0007669"/>
    <property type="project" value="InterPro"/>
</dbReference>
<dbReference type="OrthoDB" id="1923159at2759"/>
<dbReference type="PANTHER" id="PTHR12603:SF0">
    <property type="entry name" value="CCR4-NOT TRANSCRIPTION COMPLEX SUBUNIT 4"/>
    <property type="match status" value="1"/>
</dbReference>
<dbReference type="Gene3D" id="3.30.40.10">
    <property type="entry name" value="Zinc/RING finger domain, C3HC4 (zinc finger)"/>
    <property type="match status" value="1"/>
</dbReference>
<organism evidence="2 3">
    <name type="scientific">Parascedosporium putredinis</name>
    <dbReference type="NCBI Taxonomy" id="1442378"/>
    <lineage>
        <taxon>Eukaryota</taxon>
        <taxon>Fungi</taxon>
        <taxon>Dikarya</taxon>
        <taxon>Ascomycota</taxon>
        <taxon>Pezizomycotina</taxon>
        <taxon>Sordariomycetes</taxon>
        <taxon>Hypocreomycetidae</taxon>
        <taxon>Microascales</taxon>
        <taxon>Microascaceae</taxon>
        <taxon>Parascedosporium</taxon>
    </lineage>
</organism>
<evidence type="ECO:0000313" key="3">
    <source>
        <dbReference type="Proteomes" id="UP000838763"/>
    </source>
</evidence>
<feature type="region of interest" description="Disordered" evidence="1">
    <location>
        <begin position="62"/>
        <end position="87"/>
    </location>
</feature>
<feature type="region of interest" description="Disordered" evidence="1">
    <location>
        <begin position="137"/>
        <end position="171"/>
    </location>
</feature>
<proteinExistence type="predicted"/>
<feature type="compositionally biased region" description="Acidic residues" evidence="1">
    <location>
        <begin position="355"/>
        <end position="371"/>
    </location>
</feature>